<dbReference type="Pfam" id="PF01734">
    <property type="entry name" value="Patatin"/>
    <property type="match status" value="1"/>
</dbReference>
<dbReference type="PROSITE" id="PS51635">
    <property type="entry name" value="PNPLA"/>
    <property type="match status" value="1"/>
</dbReference>
<dbReference type="InterPro" id="IPR016035">
    <property type="entry name" value="Acyl_Trfase/lysoPLipase"/>
</dbReference>
<evidence type="ECO:0000259" key="5">
    <source>
        <dbReference type="PROSITE" id="PS51635"/>
    </source>
</evidence>
<feature type="short sequence motif" description="GXSXG" evidence="4">
    <location>
        <begin position="39"/>
        <end position="43"/>
    </location>
</feature>
<dbReference type="GO" id="GO:0016787">
    <property type="term" value="F:hydrolase activity"/>
    <property type="evidence" value="ECO:0007669"/>
    <property type="project" value="UniProtKB-UniRule"/>
</dbReference>
<accession>A0A4Q0Y963</accession>
<evidence type="ECO:0000256" key="3">
    <source>
        <dbReference type="ARBA" id="ARBA00023098"/>
    </source>
</evidence>
<evidence type="ECO:0000313" key="7">
    <source>
        <dbReference type="Proteomes" id="UP000290172"/>
    </source>
</evidence>
<organism evidence="6 7">
    <name type="scientific">Halarcobacter ebronensis</name>
    <dbReference type="NCBI Taxonomy" id="1462615"/>
    <lineage>
        <taxon>Bacteria</taxon>
        <taxon>Pseudomonadati</taxon>
        <taxon>Campylobacterota</taxon>
        <taxon>Epsilonproteobacteria</taxon>
        <taxon>Campylobacterales</taxon>
        <taxon>Arcobacteraceae</taxon>
        <taxon>Halarcobacter</taxon>
    </lineage>
</organism>
<reference evidence="6 7" key="1">
    <citation type="submission" date="2017-10" db="EMBL/GenBank/DDBJ databases">
        <title>Genomics of the genus Arcobacter.</title>
        <authorList>
            <person name="Perez-Cataluna A."/>
            <person name="Figueras M.J."/>
        </authorList>
    </citation>
    <scope>NUCLEOTIDE SEQUENCE [LARGE SCALE GENOMIC DNA]</scope>
    <source>
        <strain evidence="6 7">CECT 8993</strain>
    </source>
</reference>
<feature type="domain" description="PNPLA" evidence="5">
    <location>
        <begin position="8"/>
        <end position="166"/>
    </location>
</feature>
<dbReference type="Proteomes" id="UP000290172">
    <property type="component" value="Unassembled WGS sequence"/>
</dbReference>
<gene>
    <name evidence="6" type="ORF">CRV08_11890</name>
</gene>
<dbReference type="Gene3D" id="3.40.1090.10">
    <property type="entry name" value="Cytosolic phospholipase A2 catalytic domain"/>
    <property type="match status" value="1"/>
</dbReference>
<dbReference type="PANTHER" id="PTHR14226:SF78">
    <property type="entry name" value="SLR0060 PROTEIN"/>
    <property type="match status" value="1"/>
</dbReference>
<comment type="caution">
    <text evidence="4">Lacks conserved residue(s) required for the propagation of feature annotation.</text>
</comment>
<dbReference type="AlphaFoldDB" id="A0A4Q0Y963"/>
<dbReference type="EMBL" id="PDKJ01000012">
    <property type="protein sequence ID" value="RXJ66762.1"/>
    <property type="molecule type" value="Genomic_DNA"/>
</dbReference>
<protein>
    <submittedName>
        <fullName evidence="6">Patatin</fullName>
    </submittedName>
</protein>
<dbReference type="PANTHER" id="PTHR14226">
    <property type="entry name" value="NEUROPATHY TARGET ESTERASE/SWISS CHEESE D.MELANOGASTER"/>
    <property type="match status" value="1"/>
</dbReference>
<comment type="caution">
    <text evidence="6">The sequence shown here is derived from an EMBL/GenBank/DDBJ whole genome shotgun (WGS) entry which is preliminary data.</text>
</comment>
<feature type="active site" description="Proton acceptor" evidence="4">
    <location>
        <position position="153"/>
    </location>
</feature>
<feature type="active site" description="Nucleophile" evidence="4">
    <location>
        <position position="41"/>
    </location>
</feature>
<keyword evidence="1 4" id="KW-0378">Hydrolase</keyword>
<evidence type="ECO:0000256" key="4">
    <source>
        <dbReference type="PROSITE-ProRule" id="PRU01161"/>
    </source>
</evidence>
<dbReference type="InterPro" id="IPR050301">
    <property type="entry name" value="NTE"/>
</dbReference>
<feature type="short sequence motif" description="DGA/G" evidence="4">
    <location>
        <begin position="153"/>
        <end position="155"/>
    </location>
</feature>
<name>A0A4Q0Y963_9BACT</name>
<dbReference type="SUPFAM" id="SSF52151">
    <property type="entry name" value="FabD/lysophospholipase-like"/>
    <property type="match status" value="1"/>
</dbReference>
<proteinExistence type="predicted"/>
<dbReference type="RefSeq" id="WP_128982400.1">
    <property type="nucleotide sequence ID" value="NZ_PDKJ01000012.1"/>
</dbReference>
<evidence type="ECO:0000313" key="6">
    <source>
        <dbReference type="EMBL" id="RXJ66762.1"/>
    </source>
</evidence>
<keyword evidence="2 4" id="KW-0442">Lipid degradation</keyword>
<evidence type="ECO:0000256" key="2">
    <source>
        <dbReference type="ARBA" id="ARBA00022963"/>
    </source>
</evidence>
<keyword evidence="3 4" id="KW-0443">Lipid metabolism</keyword>
<sequence length="253" mass="28869">MSDKKLALALGGGAAKGAFHLGVLDFFEENKITIDAYAGSSIGAIIAASHASGVKAKEQLQIFSSKDIKKLLKFNYFRNGLIRIAENQKILDDLLPIKKLEDISKEIYLTAYDLRKKELHYFSEGDTQKLCMASSALIPLFRPISYNNMYLIDGGLFDSVPIKPFDKNSYEIIAIDLFPKKIKNEKIRGVTLFKSLQRKLFVQLHENHNFTILNANQYLTSLEIWDYSMFTFKELEECFKLGYKEANRHFSSL</sequence>
<evidence type="ECO:0000256" key="1">
    <source>
        <dbReference type="ARBA" id="ARBA00022801"/>
    </source>
</evidence>
<dbReference type="InterPro" id="IPR002641">
    <property type="entry name" value="PNPLA_dom"/>
</dbReference>
<dbReference type="GO" id="GO:0016042">
    <property type="term" value="P:lipid catabolic process"/>
    <property type="evidence" value="ECO:0007669"/>
    <property type="project" value="UniProtKB-UniRule"/>
</dbReference>